<evidence type="ECO:0000313" key="10">
    <source>
        <dbReference type="Proteomes" id="UP000605846"/>
    </source>
</evidence>
<feature type="compositionally biased region" description="Polar residues" evidence="7">
    <location>
        <begin position="1"/>
        <end position="15"/>
    </location>
</feature>
<dbReference type="Gene3D" id="1.10.10.60">
    <property type="entry name" value="Homeodomain-like"/>
    <property type="match status" value="1"/>
</dbReference>
<protein>
    <recommendedName>
        <fullName evidence="8">Homeobox domain-containing protein</fullName>
    </recommendedName>
</protein>
<comment type="subcellular location">
    <subcellularLocation>
        <location evidence="1 5 6">Nucleus</location>
    </subcellularLocation>
</comment>
<dbReference type="CDD" id="cd00086">
    <property type="entry name" value="homeodomain"/>
    <property type="match status" value="1"/>
</dbReference>
<evidence type="ECO:0000259" key="8">
    <source>
        <dbReference type="PROSITE" id="PS50071"/>
    </source>
</evidence>
<dbReference type="InterPro" id="IPR001356">
    <property type="entry name" value="HD"/>
</dbReference>
<accession>A0A8H7BLV9</accession>
<evidence type="ECO:0000256" key="2">
    <source>
        <dbReference type="ARBA" id="ARBA00023125"/>
    </source>
</evidence>
<gene>
    <name evidence="9" type="ORF">EC973_003934</name>
</gene>
<dbReference type="PRINTS" id="PR00031">
    <property type="entry name" value="HTHREPRESSR"/>
</dbReference>
<dbReference type="EMBL" id="JABAYA010000225">
    <property type="protein sequence ID" value="KAF7721921.1"/>
    <property type="molecule type" value="Genomic_DNA"/>
</dbReference>
<dbReference type="Pfam" id="PF00046">
    <property type="entry name" value="Homeodomain"/>
    <property type="match status" value="1"/>
</dbReference>
<dbReference type="AlphaFoldDB" id="A0A8H7BLV9"/>
<proteinExistence type="predicted"/>
<feature type="region of interest" description="Disordered" evidence="7">
    <location>
        <begin position="1"/>
        <end position="26"/>
    </location>
</feature>
<dbReference type="SUPFAM" id="SSF46689">
    <property type="entry name" value="Homeodomain-like"/>
    <property type="match status" value="1"/>
</dbReference>
<feature type="region of interest" description="Disordered" evidence="7">
    <location>
        <begin position="118"/>
        <end position="157"/>
    </location>
</feature>
<evidence type="ECO:0000256" key="3">
    <source>
        <dbReference type="ARBA" id="ARBA00023155"/>
    </source>
</evidence>
<dbReference type="PANTHER" id="PTHR24208:SF166">
    <property type="entry name" value="LIM HOMEOBOX TRANSCRIPTION FACTOR 1 ALPHA, ISOFORM B"/>
    <property type="match status" value="1"/>
</dbReference>
<keyword evidence="10" id="KW-1185">Reference proteome</keyword>
<feature type="DNA-binding region" description="Homeobox" evidence="5">
    <location>
        <begin position="22"/>
        <end position="81"/>
    </location>
</feature>
<dbReference type="GO" id="GO:0005634">
    <property type="term" value="C:nucleus"/>
    <property type="evidence" value="ECO:0007669"/>
    <property type="project" value="UniProtKB-SubCell"/>
</dbReference>
<dbReference type="InterPro" id="IPR000047">
    <property type="entry name" value="HTH_motif"/>
</dbReference>
<dbReference type="PROSITE" id="PS00027">
    <property type="entry name" value="HOMEOBOX_1"/>
    <property type="match status" value="1"/>
</dbReference>
<organism evidence="9 10">
    <name type="scientific">Apophysomyces ossiformis</name>
    <dbReference type="NCBI Taxonomy" id="679940"/>
    <lineage>
        <taxon>Eukaryota</taxon>
        <taxon>Fungi</taxon>
        <taxon>Fungi incertae sedis</taxon>
        <taxon>Mucoromycota</taxon>
        <taxon>Mucoromycotina</taxon>
        <taxon>Mucoromycetes</taxon>
        <taxon>Mucorales</taxon>
        <taxon>Mucorineae</taxon>
        <taxon>Mucoraceae</taxon>
        <taxon>Apophysomyces</taxon>
    </lineage>
</organism>
<comment type="caution">
    <text evidence="9">The sequence shown here is derived from an EMBL/GenBank/DDBJ whole genome shotgun (WGS) entry which is preliminary data.</text>
</comment>
<name>A0A8H7BLV9_9FUNG</name>
<dbReference type="GO" id="GO:0000981">
    <property type="term" value="F:DNA-binding transcription factor activity, RNA polymerase II-specific"/>
    <property type="evidence" value="ECO:0007669"/>
    <property type="project" value="InterPro"/>
</dbReference>
<keyword evidence="4 5" id="KW-0539">Nucleus</keyword>
<sequence length="346" mass="39431">MIIKQSTPFPSTCASRLSAHVSPRKRTHLKTDQVATLQASFNVNPLPDANTRSRLAIELGVTERTVQIWFQNRRAKARKMLSDPSCNASMFPSDRPRTTQPRYQATFRTMMTPELFEELNQDTTEQPKRRPRSSSKPERKPSDLYLHPPPVPPRAMSEGTDRMANMYSQGTFYTPLPLVSLPVHALHIGSWSRFAQMMPDQAEWDLTCSGSPSDRELIWQVRVDQQYFRIQIPFDRIQQLRLSQQVQMGTGDLVGQLEVEVDPSDLMFSMWRLGLDLGWVRCDDFSEDTQASCERVHVLLGNLDAFQQSLLDLIALAPELASKLLIVKPLSYLPVFLPDKIFSIGI</sequence>
<keyword evidence="3 5" id="KW-0371">Homeobox</keyword>
<dbReference type="PROSITE" id="PS50071">
    <property type="entry name" value="HOMEOBOX_2"/>
    <property type="match status" value="1"/>
</dbReference>
<dbReference type="InterPro" id="IPR050453">
    <property type="entry name" value="LIM_Homeobox_TF"/>
</dbReference>
<evidence type="ECO:0000256" key="5">
    <source>
        <dbReference type="PROSITE-ProRule" id="PRU00108"/>
    </source>
</evidence>
<feature type="domain" description="Homeobox" evidence="8">
    <location>
        <begin position="20"/>
        <end position="80"/>
    </location>
</feature>
<evidence type="ECO:0000256" key="4">
    <source>
        <dbReference type="ARBA" id="ARBA00023242"/>
    </source>
</evidence>
<evidence type="ECO:0000256" key="7">
    <source>
        <dbReference type="SAM" id="MobiDB-lite"/>
    </source>
</evidence>
<evidence type="ECO:0000256" key="6">
    <source>
        <dbReference type="RuleBase" id="RU000682"/>
    </source>
</evidence>
<dbReference type="InterPro" id="IPR017970">
    <property type="entry name" value="Homeobox_CS"/>
</dbReference>
<reference evidence="9" key="1">
    <citation type="submission" date="2020-01" db="EMBL/GenBank/DDBJ databases">
        <title>Genome Sequencing of Three Apophysomyces-Like Fungal Strains Confirms a Novel Fungal Genus in the Mucoromycota with divergent Burkholderia-like Endosymbiotic Bacteria.</title>
        <authorList>
            <person name="Stajich J.E."/>
            <person name="Macias A.M."/>
            <person name="Carter-House D."/>
            <person name="Lovett B."/>
            <person name="Kasson L.R."/>
            <person name="Berry K."/>
            <person name="Grigoriev I."/>
            <person name="Chang Y."/>
            <person name="Spatafora J."/>
            <person name="Kasson M.T."/>
        </authorList>
    </citation>
    <scope>NUCLEOTIDE SEQUENCE</scope>
    <source>
        <strain evidence="9">NRRL A-21654</strain>
    </source>
</reference>
<evidence type="ECO:0000313" key="9">
    <source>
        <dbReference type="EMBL" id="KAF7721921.1"/>
    </source>
</evidence>
<evidence type="ECO:0000256" key="1">
    <source>
        <dbReference type="ARBA" id="ARBA00004123"/>
    </source>
</evidence>
<keyword evidence="2 5" id="KW-0238">DNA-binding</keyword>
<dbReference type="Proteomes" id="UP000605846">
    <property type="component" value="Unassembled WGS sequence"/>
</dbReference>
<dbReference type="PANTHER" id="PTHR24208">
    <property type="entry name" value="LIM/HOMEOBOX PROTEIN LHX"/>
    <property type="match status" value="1"/>
</dbReference>
<dbReference type="OrthoDB" id="6159439at2759"/>
<dbReference type="SMART" id="SM00389">
    <property type="entry name" value="HOX"/>
    <property type="match status" value="1"/>
</dbReference>
<dbReference type="InterPro" id="IPR009057">
    <property type="entry name" value="Homeodomain-like_sf"/>
</dbReference>
<dbReference type="GO" id="GO:0000977">
    <property type="term" value="F:RNA polymerase II transcription regulatory region sequence-specific DNA binding"/>
    <property type="evidence" value="ECO:0007669"/>
    <property type="project" value="TreeGrafter"/>
</dbReference>